<evidence type="ECO:0000313" key="1">
    <source>
        <dbReference type="EMBL" id="GES79475.1"/>
    </source>
</evidence>
<organism evidence="1 2">
    <name type="scientific">Rhizophagus clarus</name>
    <dbReference type="NCBI Taxonomy" id="94130"/>
    <lineage>
        <taxon>Eukaryota</taxon>
        <taxon>Fungi</taxon>
        <taxon>Fungi incertae sedis</taxon>
        <taxon>Mucoromycota</taxon>
        <taxon>Glomeromycotina</taxon>
        <taxon>Glomeromycetes</taxon>
        <taxon>Glomerales</taxon>
        <taxon>Glomeraceae</taxon>
        <taxon>Rhizophagus</taxon>
    </lineage>
</organism>
<comment type="caution">
    <text evidence="1">The sequence shown here is derived from an EMBL/GenBank/DDBJ whole genome shotgun (WGS) entry which is preliminary data.</text>
</comment>
<dbReference type="Proteomes" id="UP000615446">
    <property type="component" value="Unassembled WGS sequence"/>
</dbReference>
<sequence length="68" mass="7552">MFRPSKVINSGCVVPYKNYNNLTPFKGPAEIVNFLGSLNTKNNDFKIGARARVGELSVDSEKVCKIFN</sequence>
<reference evidence="1" key="1">
    <citation type="submission" date="2019-10" db="EMBL/GenBank/DDBJ databases">
        <title>Conservation and host-specific expression of non-tandemly repeated heterogenous ribosome RNA gene in arbuscular mycorrhizal fungi.</title>
        <authorList>
            <person name="Maeda T."/>
            <person name="Kobayashi Y."/>
            <person name="Nakagawa T."/>
            <person name="Ezawa T."/>
            <person name="Yamaguchi K."/>
            <person name="Bino T."/>
            <person name="Nishimoto Y."/>
            <person name="Shigenobu S."/>
            <person name="Kawaguchi M."/>
        </authorList>
    </citation>
    <scope>NUCLEOTIDE SEQUENCE</scope>
    <source>
        <strain evidence="1">HR1</strain>
    </source>
</reference>
<protein>
    <submittedName>
        <fullName evidence="1">Uncharacterized protein</fullName>
    </submittedName>
</protein>
<dbReference type="AlphaFoldDB" id="A0A8H3QG04"/>
<dbReference type="EMBL" id="BLAL01000044">
    <property type="protein sequence ID" value="GES79475.1"/>
    <property type="molecule type" value="Genomic_DNA"/>
</dbReference>
<proteinExistence type="predicted"/>
<gene>
    <name evidence="1" type="ORF">RCL2_000677700</name>
</gene>
<name>A0A8H3QG04_9GLOM</name>
<evidence type="ECO:0000313" key="2">
    <source>
        <dbReference type="Proteomes" id="UP000615446"/>
    </source>
</evidence>
<accession>A0A8H3QG04</accession>